<dbReference type="PANTHER" id="PTHR35010">
    <property type="entry name" value="BLL4672 PROTEIN-RELATED"/>
    <property type="match status" value="1"/>
</dbReference>
<dbReference type="EMBL" id="JARHTQ010000007">
    <property type="protein sequence ID" value="MDF2256788.1"/>
    <property type="molecule type" value="Genomic_DNA"/>
</dbReference>
<accession>A0ABT5YZ70</accession>
<dbReference type="InterPro" id="IPR010982">
    <property type="entry name" value="Lambda_DNA-bd_dom_sf"/>
</dbReference>
<dbReference type="InterPro" id="IPR041413">
    <property type="entry name" value="MLTR_LBD"/>
</dbReference>
<evidence type="ECO:0000259" key="1">
    <source>
        <dbReference type="PROSITE" id="PS50943"/>
    </source>
</evidence>
<name>A0ABT5YZ70_9ACTN</name>
<organism evidence="2 3">
    <name type="scientific">Streptantibioticus ferralitis</name>
    <dbReference type="NCBI Taxonomy" id="236510"/>
    <lineage>
        <taxon>Bacteria</taxon>
        <taxon>Bacillati</taxon>
        <taxon>Actinomycetota</taxon>
        <taxon>Actinomycetes</taxon>
        <taxon>Kitasatosporales</taxon>
        <taxon>Streptomycetaceae</taxon>
        <taxon>Streptantibioticus</taxon>
    </lineage>
</organism>
<proteinExistence type="predicted"/>
<comment type="caution">
    <text evidence="2">The sequence shown here is derived from an EMBL/GenBank/DDBJ whole genome shotgun (WGS) entry which is preliminary data.</text>
</comment>
<reference evidence="2 3" key="1">
    <citation type="submission" date="2023-03" db="EMBL/GenBank/DDBJ databases">
        <title>Draft genome sequence of type strain Streptomyces ferralitis JCM 14344.</title>
        <authorList>
            <person name="Klaysubun C."/>
            <person name="Duangmal K."/>
        </authorList>
    </citation>
    <scope>NUCLEOTIDE SEQUENCE [LARGE SCALE GENOMIC DNA]</scope>
    <source>
        <strain evidence="2 3">JCM 14344</strain>
    </source>
</reference>
<feature type="domain" description="HTH cro/C1-type" evidence="1">
    <location>
        <begin position="30"/>
        <end position="84"/>
    </location>
</feature>
<sequence length="258" mass="29556">MPESTRNGLGEFLRSRREKLSPEAVGVPDRRRRRTPGLRREEVAELAGIGVDWYIRLEQGRAVSPSVATLDALARVLRLDDVEKDHLRALARGPRHRPFVRERVPEAIQHLIMSLDQPAYVTGRRWDLLAWNDAAAELFIGCDRLPDEDRNILVYLLLDPQARRLFGPGWSAEAQRVVAQFRTTHDLWSADPAFVDLSTRLRRNCPEFAAWWEQHSILTSGNGQKTLHHPEQGVRTFSYTTFQANEHPALKLSIYTPL</sequence>
<dbReference type="Gene3D" id="1.10.260.40">
    <property type="entry name" value="lambda repressor-like DNA-binding domains"/>
    <property type="match status" value="1"/>
</dbReference>
<protein>
    <submittedName>
        <fullName evidence="2">Helix-turn-helix transcriptional regulator</fullName>
    </submittedName>
</protein>
<dbReference type="SUPFAM" id="SSF47413">
    <property type="entry name" value="lambda repressor-like DNA-binding domains"/>
    <property type="match status" value="1"/>
</dbReference>
<dbReference type="CDD" id="cd00093">
    <property type="entry name" value="HTH_XRE"/>
    <property type="match status" value="1"/>
</dbReference>
<dbReference type="Pfam" id="PF13560">
    <property type="entry name" value="HTH_31"/>
    <property type="match status" value="1"/>
</dbReference>
<gene>
    <name evidence="2" type="ORF">P2L57_13970</name>
</gene>
<dbReference type="Pfam" id="PF17765">
    <property type="entry name" value="MLTR_LBD"/>
    <property type="match status" value="1"/>
</dbReference>
<dbReference type="InterPro" id="IPR001387">
    <property type="entry name" value="Cro/C1-type_HTH"/>
</dbReference>
<dbReference type="PANTHER" id="PTHR35010:SF3">
    <property type="entry name" value="BLL4873 PROTEIN"/>
    <property type="match status" value="1"/>
</dbReference>
<evidence type="ECO:0000313" key="3">
    <source>
        <dbReference type="Proteomes" id="UP001220022"/>
    </source>
</evidence>
<dbReference type="RefSeq" id="WP_275813620.1">
    <property type="nucleotide sequence ID" value="NZ_BAAANM010000001.1"/>
</dbReference>
<dbReference type="Gene3D" id="3.30.450.180">
    <property type="match status" value="1"/>
</dbReference>
<dbReference type="PROSITE" id="PS50943">
    <property type="entry name" value="HTH_CROC1"/>
    <property type="match status" value="1"/>
</dbReference>
<dbReference type="SMART" id="SM00530">
    <property type="entry name" value="HTH_XRE"/>
    <property type="match status" value="1"/>
</dbReference>
<dbReference type="Proteomes" id="UP001220022">
    <property type="component" value="Unassembled WGS sequence"/>
</dbReference>
<evidence type="ECO:0000313" key="2">
    <source>
        <dbReference type="EMBL" id="MDF2256788.1"/>
    </source>
</evidence>
<keyword evidence="3" id="KW-1185">Reference proteome</keyword>